<name>A0ABS9J0Y3_9FLAO</name>
<evidence type="ECO:0000256" key="1">
    <source>
        <dbReference type="ARBA" id="ARBA00004141"/>
    </source>
</evidence>
<sequence length="350" mass="38457">MNNDRLSPALIRQLFMLAIILALAYLIMKEMTPYLSGVLGAITIYVLFKGLMIKFLNKGMKPWLAATIIIVISIFIIVIPITLIVLLLSSKVQKVVKNSEEISNILKSKLGQVEDYIGINFLSEINTKDITGWMSDQVQGLAGTTFDTVIGITIMYFILYFMLTNAEVLQKKFLSYIPLSDNNIDSISKESSDIVKSNAIGIPLVALMQGIVALIGYYIFGVEDPLFWFVVTVVGSMIPFVGTALGIIPVAILLFSQGQNWQATGLLIYGAAVVGSTDNVFRVIIQNRLANLHPLITLIGVIIGVPLFGFIGLIFGPLVVSLFLLLVKIYKNEYGKTKHKKSPETNEGSS</sequence>
<feature type="transmembrane region" description="Helical" evidence="6">
    <location>
        <begin position="9"/>
        <end position="28"/>
    </location>
</feature>
<dbReference type="PANTHER" id="PTHR21716">
    <property type="entry name" value="TRANSMEMBRANE PROTEIN"/>
    <property type="match status" value="1"/>
</dbReference>
<evidence type="ECO:0000256" key="3">
    <source>
        <dbReference type="ARBA" id="ARBA00022692"/>
    </source>
</evidence>
<feature type="transmembrane region" description="Helical" evidence="6">
    <location>
        <begin position="63"/>
        <end position="88"/>
    </location>
</feature>
<accession>A0ABS9J0Y3</accession>
<dbReference type="EMBL" id="JAETXX010000001">
    <property type="protein sequence ID" value="MCF8714094.1"/>
    <property type="molecule type" value="Genomic_DNA"/>
</dbReference>
<dbReference type="InterPro" id="IPR002549">
    <property type="entry name" value="AI-2E-like"/>
</dbReference>
<evidence type="ECO:0000256" key="6">
    <source>
        <dbReference type="SAM" id="Phobius"/>
    </source>
</evidence>
<feature type="transmembrane region" description="Helical" evidence="6">
    <location>
        <begin position="266"/>
        <end position="285"/>
    </location>
</feature>
<dbReference type="Pfam" id="PF01594">
    <property type="entry name" value="AI-2E_transport"/>
    <property type="match status" value="1"/>
</dbReference>
<evidence type="ECO:0000256" key="2">
    <source>
        <dbReference type="ARBA" id="ARBA00009773"/>
    </source>
</evidence>
<dbReference type="Proteomes" id="UP000829517">
    <property type="component" value="Unassembled WGS sequence"/>
</dbReference>
<dbReference type="PANTHER" id="PTHR21716:SF4">
    <property type="entry name" value="TRANSMEMBRANE PROTEIN 245"/>
    <property type="match status" value="1"/>
</dbReference>
<keyword evidence="5 6" id="KW-0472">Membrane</keyword>
<comment type="subcellular location">
    <subcellularLocation>
        <location evidence="1">Membrane</location>
        <topology evidence="1">Multi-pass membrane protein</topology>
    </subcellularLocation>
</comment>
<evidence type="ECO:0000313" key="7">
    <source>
        <dbReference type="EMBL" id="MCF8714094.1"/>
    </source>
</evidence>
<keyword evidence="3 6" id="KW-0812">Transmembrane</keyword>
<feature type="transmembrane region" description="Helical" evidence="6">
    <location>
        <begin position="199"/>
        <end position="220"/>
    </location>
</feature>
<protein>
    <submittedName>
        <fullName evidence="7">AI-2E family transporter</fullName>
    </submittedName>
</protein>
<comment type="similarity">
    <text evidence="2">Belongs to the autoinducer-2 exporter (AI-2E) (TC 2.A.86) family.</text>
</comment>
<feature type="transmembrane region" description="Helical" evidence="6">
    <location>
        <begin position="34"/>
        <end position="51"/>
    </location>
</feature>
<reference evidence="7 8" key="1">
    <citation type="submission" date="2021-01" db="EMBL/GenBank/DDBJ databases">
        <title>Genome sequencing of Joostella atrarenae M1-2 (= KCTC 23194).</title>
        <authorList>
            <person name="Zakaria M.R."/>
            <person name="Lam M.Q."/>
            <person name="Chong C.S."/>
        </authorList>
    </citation>
    <scope>NUCLEOTIDE SEQUENCE [LARGE SCALE GENOMIC DNA]</scope>
    <source>
        <strain evidence="7 8">M1-2</strain>
    </source>
</reference>
<organism evidence="7 8">
    <name type="scientific">Joostella atrarenae</name>
    <dbReference type="NCBI Taxonomy" id="679257"/>
    <lineage>
        <taxon>Bacteria</taxon>
        <taxon>Pseudomonadati</taxon>
        <taxon>Bacteroidota</taxon>
        <taxon>Flavobacteriia</taxon>
        <taxon>Flavobacteriales</taxon>
        <taxon>Flavobacteriaceae</taxon>
        <taxon>Joostella</taxon>
    </lineage>
</organism>
<evidence type="ECO:0000256" key="5">
    <source>
        <dbReference type="ARBA" id="ARBA00023136"/>
    </source>
</evidence>
<feature type="transmembrane region" description="Helical" evidence="6">
    <location>
        <begin position="226"/>
        <end position="254"/>
    </location>
</feature>
<feature type="transmembrane region" description="Helical" evidence="6">
    <location>
        <begin position="141"/>
        <end position="163"/>
    </location>
</feature>
<keyword evidence="4 6" id="KW-1133">Transmembrane helix</keyword>
<gene>
    <name evidence="7" type="ORF">JM658_04565</name>
</gene>
<proteinExistence type="inferred from homology"/>
<keyword evidence="8" id="KW-1185">Reference proteome</keyword>
<evidence type="ECO:0000313" key="8">
    <source>
        <dbReference type="Proteomes" id="UP000829517"/>
    </source>
</evidence>
<comment type="caution">
    <text evidence="7">The sequence shown here is derived from an EMBL/GenBank/DDBJ whole genome shotgun (WGS) entry which is preliminary data.</text>
</comment>
<feature type="transmembrane region" description="Helical" evidence="6">
    <location>
        <begin position="297"/>
        <end position="330"/>
    </location>
</feature>
<evidence type="ECO:0000256" key="4">
    <source>
        <dbReference type="ARBA" id="ARBA00022989"/>
    </source>
</evidence>